<keyword evidence="6 7" id="KW-0862">Zinc</keyword>
<accession>A0A1B3B9D7</accession>
<dbReference type="PIRSF" id="PIRSF005457">
    <property type="entry name" value="Glx"/>
    <property type="match status" value="1"/>
</dbReference>
<evidence type="ECO:0000256" key="7">
    <source>
        <dbReference type="HAMAP-Rule" id="MF_01374"/>
    </source>
</evidence>
<dbReference type="InterPro" id="IPR001279">
    <property type="entry name" value="Metallo-B-lactamas"/>
</dbReference>
<dbReference type="KEGG" id="ksd:KS2013_642"/>
<evidence type="ECO:0000256" key="6">
    <source>
        <dbReference type="ARBA" id="ARBA00022833"/>
    </source>
</evidence>
<dbReference type="UniPathway" id="UPA00619">
    <property type="reaction ID" value="UER00676"/>
</dbReference>
<comment type="cofactor">
    <cofactor evidence="7">
        <name>Zn(2+)</name>
        <dbReference type="ChEBI" id="CHEBI:29105"/>
    </cofactor>
    <text evidence="7">Binds 2 Zn(2+) ions per subunit.</text>
</comment>
<reference evidence="10" key="1">
    <citation type="submission" date="2015-08" db="EMBL/GenBank/DDBJ databases">
        <authorList>
            <person name="Kim K.M."/>
        </authorList>
    </citation>
    <scope>NUCLEOTIDE SEQUENCE [LARGE SCALE GENOMIC DNA]</scope>
    <source>
        <strain evidence="10">KCTC 23892</strain>
    </source>
</reference>
<evidence type="ECO:0000256" key="1">
    <source>
        <dbReference type="ARBA" id="ARBA00001623"/>
    </source>
</evidence>
<keyword evidence="5 7" id="KW-0378">Hydrolase</keyword>
<proteinExistence type="inferred from homology"/>
<dbReference type="EC" id="3.1.2.6" evidence="7"/>
<dbReference type="Proteomes" id="UP000094147">
    <property type="component" value="Chromosome"/>
</dbReference>
<name>A0A1B3B9D7_9GAMM</name>
<keyword evidence="10" id="KW-1185">Reference proteome</keyword>
<dbReference type="SMART" id="SM00849">
    <property type="entry name" value="Lactamase_B"/>
    <property type="match status" value="1"/>
</dbReference>
<dbReference type="InterPro" id="IPR050110">
    <property type="entry name" value="Glyoxalase_II_hydrolase"/>
</dbReference>
<dbReference type="GO" id="GO:0046872">
    <property type="term" value="F:metal ion binding"/>
    <property type="evidence" value="ECO:0007669"/>
    <property type="project" value="UniProtKB-KW"/>
</dbReference>
<evidence type="ECO:0000256" key="2">
    <source>
        <dbReference type="ARBA" id="ARBA00004963"/>
    </source>
</evidence>
<dbReference type="InterPro" id="IPR017782">
    <property type="entry name" value="Hydroxyacylglutathione_Hdrlase"/>
</dbReference>
<evidence type="ECO:0000256" key="3">
    <source>
        <dbReference type="ARBA" id="ARBA00006759"/>
    </source>
</evidence>
<dbReference type="Pfam" id="PF00753">
    <property type="entry name" value="Lactamase_B"/>
    <property type="match status" value="1"/>
</dbReference>
<dbReference type="InterPro" id="IPR035680">
    <property type="entry name" value="Clx_II_MBL"/>
</dbReference>
<feature type="binding site" evidence="7">
    <location>
        <position position="59"/>
    </location>
    <ligand>
        <name>Zn(2+)</name>
        <dbReference type="ChEBI" id="CHEBI:29105"/>
        <label>2</label>
    </ligand>
</feature>
<dbReference type="OrthoDB" id="9802248at2"/>
<gene>
    <name evidence="7" type="primary">gloB</name>
    <name evidence="9" type="ORF">KS2013_642</name>
</gene>
<comment type="similarity">
    <text evidence="3 7">Belongs to the metallo-beta-lactamase superfamily. Glyoxalase II family.</text>
</comment>
<dbReference type="Pfam" id="PF16123">
    <property type="entry name" value="HAGH_C"/>
    <property type="match status" value="1"/>
</dbReference>
<comment type="function">
    <text evidence="7">Thiolesterase that catalyzes the hydrolysis of S-D-lactoyl-glutathione to form glutathione and D-lactic acid.</text>
</comment>
<evidence type="ECO:0000256" key="4">
    <source>
        <dbReference type="ARBA" id="ARBA00022723"/>
    </source>
</evidence>
<dbReference type="Gene3D" id="3.60.15.10">
    <property type="entry name" value="Ribonuclease Z/Hydroxyacylglutathione hydrolase-like"/>
    <property type="match status" value="1"/>
</dbReference>
<feature type="binding site" evidence="7">
    <location>
        <position position="58"/>
    </location>
    <ligand>
        <name>Zn(2+)</name>
        <dbReference type="ChEBI" id="CHEBI:29105"/>
        <label>2</label>
    </ligand>
</feature>
<dbReference type="PANTHER" id="PTHR43705">
    <property type="entry name" value="HYDROXYACYLGLUTATHIONE HYDROLASE"/>
    <property type="match status" value="1"/>
</dbReference>
<dbReference type="AlphaFoldDB" id="A0A1B3B9D7"/>
<organism evidence="9 10">
    <name type="scientific">Kangiella sediminilitoris</name>
    <dbReference type="NCBI Taxonomy" id="1144748"/>
    <lineage>
        <taxon>Bacteria</taxon>
        <taxon>Pseudomonadati</taxon>
        <taxon>Pseudomonadota</taxon>
        <taxon>Gammaproteobacteria</taxon>
        <taxon>Kangiellales</taxon>
        <taxon>Kangiellaceae</taxon>
        <taxon>Kangiella</taxon>
    </lineage>
</organism>
<protein>
    <recommendedName>
        <fullName evidence="7">Hydroxyacylglutathione hydrolase</fullName>
        <ecNumber evidence="7">3.1.2.6</ecNumber>
    </recommendedName>
    <alternativeName>
        <fullName evidence="7">Glyoxalase II</fullName>
        <shortName evidence="7">Glx II</shortName>
    </alternativeName>
</protein>
<dbReference type="InterPro" id="IPR032282">
    <property type="entry name" value="HAGH_C"/>
</dbReference>
<evidence type="ECO:0000313" key="9">
    <source>
        <dbReference type="EMBL" id="AOE49366.1"/>
    </source>
</evidence>
<dbReference type="HAMAP" id="MF_01374">
    <property type="entry name" value="Glyoxalase_2"/>
    <property type="match status" value="1"/>
</dbReference>
<evidence type="ECO:0000256" key="5">
    <source>
        <dbReference type="ARBA" id="ARBA00022801"/>
    </source>
</evidence>
<feature type="binding site" evidence="7">
    <location>
        <position position="54"/>
    </location>
    <ligand>
        <name>Zn(2+)</name>
        <dbReference type="ChEBI" id="CHEBI:29105"/>
        <label>1</label>
    </ligand>
</feature>
<feature type="binding site" evidence="7">
    <location>
        <position position="129"/>
    </location>
    <ligand>
        <name>Zn(2+)</name>
        <dbReference type="ChEBI" id="CHEBI:29105"/>
        <label>2</label>
    </ligand>
</feature>
<sequence>MKTIPVEAFNDNYIWLIIAPDGHSAAVVDPGDANPVIEYLDQHRLALDTILVTHHHHDHIGGVKKLKARYGCRVVAPRHDQHSFSDQDLTEGDEVSILDDTYRFKVLEVPGHTMGHIAFYGHGAVFCGDTLFKAGCGRMFEGTPPIFHQSLKKLANLPAETKVYCAHEYTLTNLKFAQTVEPDNEAIRNAIEESQALRASNKPTLPSTIGEELTFNPFLRCEQESVQKAAENAGGDKTFSDPVRTFATIRQLKDNF</sequence>
<dbReference type="InterPro" id="IPR036866">
    <property type="entry name" value="RibonucZ/Hydroxyglut_hydro"/>
</dbReference>
<evidence type="ECO:0000313" key="10">
    <source>
        <dbReference type="Proteomes" id="UP000094147"/>
    </source>
</evidence>
<feature type="binding site" evidence="7">
    <location>
        <position position="167"/>
    </location>
    <ligand>
        <name>Zn(2+)</name>
        <dbReference type="ChEBI" id="CHEBI:29105"/>
        <label>2</label>
    </ligand>
</feature>
<comment type="pathway">
    <text evidence="2 7">Secondary metabolite metabolism; methylglyoxal degradation; (R)-lactate from methylglyoxal: step 2/2.</text>
</comment>
<dbReference type="RefSeq" id="WP_068989667.1">
    <property type="nucleotide sequence ID" value="NZ_CP012418.1"/>
</dbReference>
<dbReference type="GO" id="GO:0004416">
    <property type="term" value="F:hydroxyacylglutathione hydrolase activity"/>
    <property type="evidence" value="ECO:0007669"/>
    <property type="project" value="UniProtKB-UniRule"/>
</dbReference>
<dbReference type="STRING" id="1144748.KS2013_642"/>
<dbReference type="EMBL" id="CP012418">
    <property type="protein sequence ID" value="AOE49366.1"/>
    <property type="molecule type" value="Genomic_DNA"/>
</dbReference>
<comment type="subunit">
    <text evidence="7">Monomer.</text>
</comment>
<feature type="binding site" evidence="7">
    <location>
        <position position="112"/>
    </location>
    <ligand>
        <name>Zn(2+)</name>
        <dbReference type="ChEBI" id="CHEBI:29105"/>
        <label>1</label>
    </ligand>
</feature>
<feature type="domain" description="Metallo-beta-lactamase" evidence="8">
    <location>
        <begin position="11"/>
        <end position="167"/>
    </location>
</feature>
<feature type="binding site" evidence="7">
    <location>
        <position position="56"/>
    </location>
    <ligand>
        <name>Zn(2+)</name>
        <dbReference type="ChEBI" id="CHEBI:29105"/>
        <label>1</label>
    </ligand>
</feature>
<dbReference type="PATRIC" id="fig|1144748.3.peg.650"/>
<dbReference type="PANTHER" id="PTHR43705:SF1">
    <property type="entry name" value="HYDROXYACYLGLUTATHIONE HYDROLASE GLOB"/>
    <property type="match status" value="1"/>
</dbReference>
<keyword evidence="4 7" id="KW-0479">Metal-binding</keyword>
<dbReference type="CDD" id="cd07723">
    <property type="entry name" value="hydroxyacylglutathione_hydrolase_MBL-fold"/>
    <property type="match status" value="1"/>
</dbReference>
<comment type="catalytic activity">
    <reaction evidence="1 7">
        <text>an S-(2-hydroxyacyl)glutathione + H2O = a 2-hydroxy carboxylate + glutathione + H(+)</text>
        <dbReference type="Rhea" id="RHEA:21864"/>
        <dbReference type="ChEBI" id="CHEBI:15377"/>
        <dbReference type="ChEBI" id="CHEBI:15378"/>
        <dbReference type="ChEBI" id="CHEBI:57925"/>
        <dbReference type="ChEBI" id="CHEBI:58896"/>
        <dbReference type="ChEBI" id="CHEBI:71261"/>
        <dbReference type="EC" id="3.1.2.6"/>
    </reaction>
</comment>
<dbReference type="NCBIfam" id="TIGR03413">
    <property type="entry name" value="GSH_gloB"/>
    <property type="match status" value="1"/>
</dbReference>
<dbReference type="SUPFAM" id="SSF56281">
    <property type="entry name" value="Metallo-hydrolase/oxidoreductase"/>
    <property type="match status" value="1"/>
</dbReference>
<dbReference type="GO" id="GO:0019243">
    <property type="term" value="P:methylglyoxal catabolic process to D-lactate via S-lactoyl-glutathione"/>
    <property type="evidence" value="ECO:0007669"/>
    <property type="project" value="UniProtKB-UniRule"/>
</dbReference>
<feature type="binding site" evidence="7">
    <location>
        <position position="129"/>
    </location>
    <ligand>
        <name>Zn(2+)</name>
        <dbReference type="ChEBI" id="CHEBI:29105"/>
        <label>1</label>
    </ligand>
</feature>
<evidence type="ECO:0000259" key="8">
    <source>
        <dbReference type="SMART" id="SM00849"/>
    </source>
</evidence>